<keyword evidence="1" id="KW-0472">Membrane</keyword>
<sequence length="184" mass="20367">MSRTTSFFNRLIAFLLFAVLAFLAAWGIGKFFHQAFADKISSSVDQKAVSGLPNQSNYIWWLVGAAAIALILGLIFLIMNLQRRRVGRQISPASNREGTIALSPADIAHVVEYSFAHLDGVRTSHHKCINDRGTRVVNVTVHAPAKVDMEALSQACTEAAEDVRQALPGQEIYPRFMVELDRVE</sequence>
<keyword evidence="1" id="KW-1133">Transmembrane helix</keyword>
<evidence type="ECO:0000313" key="4">
    <source>
        <dbReference type="Proteomes" id="UP000251047"/>
    </source>
</evidence>
<keyword evidence="1" id="KW-0812">Transmembrane</keyword>
<name>A0A364V8C6_9CORY</name>
<reference evidence="4 5" key="1">
    <citation type="journal article" date="2018" name="Syst. Appl. Microbiol.">
        <title>Corynebacterium heidelbergense sp. nov., isolated from the preen glands of Egyptian geese (Alopochen aegyptiacus).</title>
        <authorList>
            <person name="Braun M.S."/>
            <person name="Wang E."/>
            <person name="Zimmermann S."/>
            <person name="Wink M."/>
        </authorList>
    </citation>
    <scope>NUCLEOTIDE SEQUENCE [LARGE SCALE GENOMIC DNA]</scope>
    <source>
        <strain evidence="2 5">647</strain>
        <strain evidence="3 4">DSM 104638</strain>
    </source>
</reference>
<keyword evidence="5" id="KW-1185">Reference proteome</keyword>
<evidence type="ECO:0000313" key="5">
    <source>
        <dbReference type="Proteomes" id="UP000251577"/>
    </source>
</evidence>
<dbReference type="EMBL" id="PHQP01000015">
    <property type="protein sequence ID" value="RAV34440.1"/>
    <property type="molecule type" value="Genomic_DNA"/>
</dbReference>
<accession>A0A364V8C6</accession>
<evidence type="ECO:0000256" key="1">
    <source>
        <dbReference type="SAM" id="Phobius"/>
    </source>
</evidence>
<evidence type="ECO:0000313" key="2">
    <source>
        <dbReference type="EMBL" id="RAV32816.1"/>
    </source>
</evidence>
<protein>
    <recommendedName>
        <fullName evidence="6">Alkaline shock response membrane anchor protein AmaP</fullName>
    </recommendedName>
</protein>
<dbReference type="Proteomes" id="UP000251047">
    <property type="component" value="Unassembled WGS sequence"/>
</dbReference>
<proteinExistence type="predicted"/>
<dbReference type="EMBL" id="QHCV01000009">
    <property type="protein sequence ID" value="RAV32816.1"/>
    <property type="molecule type" value="Genomic_DNA"/>
</dbReference>
<dbReference type="OrthoDB" id="4427298at2"/>
<comment type="caution">
    <text evidence="2">The sequence shown here is derived from an EMBL/GenBank/DDBJ whole genome shotgun (WGS) entry which is preliminary data.</text>
</comment>
<organism evidence="2 5">
    <name type="scientific">Corynebacterium heidelbergense</name>
    <dbReference type="NCBI Taxonomy" id="2055947"/>
    <lineage>
        <taxon>Bacteria</taxon>
        <taxon>Bacillati</taxon>
        <taxon>Actinomycetota</taxon>
        <taxon>Actinomycetes</taxon>
        <taxon>Mycobacteriales</taxon>
        <taxon>Corynebacteriaceae</taxon>
        <taxon>Corynebacterium</taxon>
    </lineage>
</organism>
<feature type="transmembrane region" description="Helical" evidence="1">
    <location>
        <begin position="58"/>
        <end position="79"/>
    </location>
</feature>
<gene>
    <name evidence="3" type="ORF">CWC39_03250</name>
    <name evidence="2" type="ORF">DLJ54_01550</name>
</gene>
<evidence type="ECO:0008006" key="6">
    <source>
        <dbReference type="Google" id="ProtNLM"/>
    </source>
</evidence>
<dbReference type="RefSeq" id="WP_112769083.1">
    <property type="nucleotide sequence ID" value="NZ_CP063191.1"/>
</dbReference>
<dbReference type="AlphaFoldDB" id="A0A364V8C6"/>
<evidence type="ECO:0000313" key="3">
    <source>
        <dbReference type="EMBL" id="RAV34440.1"/>
    </source>
</evidence>
<dbReference type="Proteomes" id="UP000251577">
    <property type="component" value="Unassembled WGS sequence"/>
</dbReference>